<keyword evidence="9" id="KW-0234">DNA repair</keyword>
<evidence type="ECO:0000313" key="19">
    <source>
        <dbReference type="EMBL" id="MBB3931250.1"/>
    </source>
</evidence>
<keyword evidence="4 15" id="KW-0378">Hydrolase</keyword>
<dbReference type="InterPro" id="IPR011335">
    <property type="entry name" value="Restrct_endonuc-II-like"/>
</dbReference>
<name>A0A840ALS3_9HYPH</name>
<proteinExistence type="predicted"/>
<dbReference type="InterPro" id="IPR038726">
    <property type="entry name" value="PDDEXK_AddAB-type"/>
</dbReference>
<dbReference type="Gene3D" id="3.90.320.10">
    <property type="match status" value="1"/>
</dbReference>
<keyword evidence="8" id="KW-0238">DNA-binding</keyword>
<dbReference type="Pfam" id="PF13361">
    <property type="entry name" value="UvrD_C"/>
    <property type="match status" value="1"/>
</dbReference>
<keyword evidence="6" id="KW-0269">Exonuclease</keyword>
<dbReference type="PANTHER" id="PTHR11070">
    <property type="entry name" value="UVRD / RECB / PCRA DNA HELICASE FAMILY MEMBER"/>
    <property type="match status" value="1"/>
</dbReference>
<accession>A0A840ALS3</accession>
<evidence type="ECO:0000256" key="3">
    <source>
        <dbReference type="ARBA" id="ARBA00022763"/>
    </source>
</evidence>
<reference evidence="19 20" key="1">
    <citation type="submission" date="2020-08" db="EMBL/GenBank/DDBJ databases">
        <title>Genomic Encyclopedia of Type Strains, Phase IV (KMG-IV): sequencing the most valuable type-strain genomes for metagenomic binning, comparative biology and taxonomic classification.</title>
        <authorList>
            <person name="Goeker M."/>
        </authorList>
    </citation>
    <scope>NUCLEOTIDE SEQUENCE [LARGE SCALE GENOMIC DNA]</scope>
    <source>
        <strain evidence="19 20">DSM 25966</strain>
    </source>
</reference>
<evidence type="ECO:0000256" key="4">
    <source>
        <dbReference type="ARBA" id="ARBA00022801"/>
    </source>
</evidence>
<evidence type="ECO:0000256" key="7">
    <source>
        <dbReference type="ARBA" id="ARBA00022840"/>
    </source>
</evidence>
<protein>
    <recommendedName>
        <fullName evidence="12">DNA 3'-5' helicase</fullName>
        <ecNumber evidence="12">5.6.2.4</ecNumber>
    </recommendedName>
    <alternativeName>
        <fullName evidence="13">DNA 3'-5' helicase II</fullName>
    </alternativeName>
</protein>
<evidence type="ECO:0000256" key="12">
    <source>
        <dbReference type="ARBA" id="ARBA00034808"/>
    </source>
</evidence>
<dbReference type="GO" id="GO:0004527">
    <property type="term" value="F:exonuclease activity"/>
    <property type="evidence" value="ECO:0007669"/>
    <property type="project" value="UniProtKB-KW"/>
</dbReference>
<dbReference type="Gene3D" id="1.10.486.10">
    <property type="entry name" value="PCRA, domain 4"/>
    <property type="match status" value="1"/>
</dbReference>
<comment type="catalytic activity">
    <reaction evidence="14">
        <text>ATP + H2O = ADP + phosphate + H(+)</text>
        <dbReference type="Rhea" id="RHEA:13065"/>
        <dbReference type="ChEBI" id="CHEBI:15377"/>
        <dbReference type="ChEBI" id="CHEBI:15378"/>
        <dbReference type="ChEBI" id="CHEBI:30616"/>
        <dbReference type="ChEBI" id="CHEBI:43474"/>
        <dbReference type="ChEBI" id="CHEBI:456216"/>
        <dbReference type="EC" id="5.6.2.4"/>
    </reaction>
</comment>
<keyword evidence="2 15" id="KW-0547">Nucleotide-binding</keyword>
<evidence type="ECO:0000256" key="2">
    <source>
        <dbReference type="ARBA" id="ARBA00022741"/>
    </source>
</evidence>
<dbReference type="AlphaFoldDB" id="A0A840ALS3"/>
<dbReference type="SUPFAM" id="SSF52540">
    <property type="entry name" value="P-loop containing nucleoside triphosphate hydrolases"/>
    <property type="match status" value="1"/>
</dbReference>
<keyword evidence="10" id="KW-0413">Isomerase</keyword>
<dbReference type="EMBL" id="JACIDS010000003">
    <property type="protein sequence ID" value="MBB3931250.1"/>
    <property type="molecule type" value="Genomic_DNA"/>
</dbReference>
<gene>
    <name evidence="19" type="ORF">GGR25_002300</name>
</gene>
<dbReference type="Pfam" id="PF00580">
    <property type="entry name" value="UvrD-helicase"/>
    <property type="match status" value="1"/>
</dbReference>
<keyword evidence="1" id="KW-0540">Nuclease</keyword>
<dbReference type="SUPFAM" id="SSF52980">
    <property type="entry name" value="Restriction endonuclease-like"/>
    <property type="match status" value="1"/>
</dbReference>
<keyword evidence="5 15" id="KW-0347">Helicase</keyword>
<evidence type="ECO:0000256" key="8">
    <source>
        <dbReference type="ARBA" id="ARBA00023125"/>
    </source>
</evidence>
<evidence type="ECO:0000256" key="16">
    <source>
        <dbReference type="SAM" id="MobiDB-lite"/>
    </source>
</evidence>
<dbReference type="Proteomes" id="UP000553963">
    <property type="component" value="Unassembled WGS sequence"/>
</dbReference>
<evidence type="ECO:0000256" key="10">
    <source>
        <dbReference type="ARBA" id="ARBA00023235"/>
    </source>
</evidence>
<keyword evidence="3" id="KW-0227">DNA damage</keyword>
<dbReference type="RefSeq" id="WP_183398908.1">
    <property type="nucleotide sequence ID" value="NZ_JACIDS010000003.1"/>
</dbReference>
<comment type="caution">
    <text evidence="19">The sequence shown here is derived from an EMBL/GenBank/DDBJ whole genome shotgun (WGS) entry which is preliminary data.</text>
</comment>
<dbReference type="PROSITE" id="PS51198">
    <property type="entry name" value="UVRD_HELICASE_ATP_BIND"/>
    <property type="match status" value="1"/>
</dbReference>
<dbReference type="GO" id="GO:0005524">
    <property type="term" value="F:ATP binding"/>
    <property type="evidence" value="ECO:0007669"/>
    <property type="project" value="UniProtKB-UniRule"/>
</dbReference>
<dbReference type="Gene3D" id="3.40.50.300">
    <property type="entry name" value="P-loop containing nucleotide triphosphate hydrolases"/>
    <property type="match status" value="4"/>
</dbReference>
<dbReference type="InterPro" id="IPR014016">
    <property type="entry name" value="UvrD-like_ATP-bd"/>
</dbReference>
<dbReference type="GO" id="GO:0003677">
    <property type="term" value="F:DNA binding"/>
    <property type="evidence" value="ECO:0007669"/>
    <property type="project" value="UniProtKB-KW"/>
</dbReference>
<dbReference type="InterPro" id="IPR000212">
    <property type="entry name" value="DNA_helicase_UvrD/REP"/>
</dbReference>
<dbReference type="InterPro" id="IPR027417">
    <property type="entry name" value="P-loop_NTPase"/>
</dbReference>
<comment type="catalytic activity">
    <reaction evidence="11">
        <text>Couples ATP hydrolysis with the unwinding of duplex DNA by translocating in the 3'-5' direction.</text>
        <dbReference type="EC" id="5.6.2.4"/>
    </reaction>
</comment>
<keyword evidence="7 15" id="KW-0067">ATP-binding</keyword>
<feature type="binding site" evidence="15">
    <location>
        <begin position="26"/>
        <end position="33"/>
    </location>
    <ligand>
        <name>ATP</name>
        <dbReference type="ChEBI" id="CHEBI:30616"/>
    </ligand>
</feature>
<dbReference type="Pfam" id="PF12705">
    <property type="entry name" value="PDDEXK_1"/>
    <property type="match status" value="1"/>
</dbReference>
<evidence type="ECO:0000256" key="15">
    <source>
        <dbReference type="PROSITE-ProRule" id="PRU00560"/>
    </source>
</evidence>
<dbReference type="NCBIfam" id="TIGR02784">
    <property type="entry name" value="addA_alphas"/>
    <property type="match status" value="1"/>
</dbReference>
<dbReference type="EC" id="5.6.2.4" evidence="12"/>
<dbReference type="InterPro" id="IPR011604">
    <property type="entry name" value="PDDEXK-like_dom_sf"/>
</dbReference>
<evidence type="ECO:0000256" key="1">
    <source>
        <dbReference type="ARBA" id="ARBA00022722"/>
    </source>
</evidence>
<feature type="region of interest" description="Disordered" evidence="16">
    <location>
        <begin position="944"/>
        <end position="978"/>
    </location>
</feature>
<keyword evidence="20" id="KW-1185">Reference proteome</keyword>
<dbReference type="GO" id="GO:0005829">
    <property type="term" value="C:cytosol"/>
    <property type="evidence" value="ECO:0007669"/>
    <property type="project" value="TreeGrafter"/>
</dbReference>
<sequence>MIAVDAETKRVQQLATDPGVSAWVSANAGSGKTYVLARRVVRLLLSGADPGAILCLTFTKAAAAEMASRVFGILAGWTRLDDEALDKELSDYQGFTDGAERIRARRLFAEALETPGGLKIQTIHAFCERLLHQFPLEAGVAASFEVLDERATAILIDSAKRAVIEEASAGPDTPLGRAFARVLEASSDLGIEEALAAVIAKRDALVGFLDGAGSEEAAIASLRKKLGVEAGETADSLRGEIAAGLPLGRDEIRRLAELLGTSGAKHRGLAVPLGAVAGAAEPGDRAEAWLDFLMTAARKKMRELSSLAPKAVFTAWPGLEELLLAERGRVEALLDKIAGAEAAQSTAALVTLGLSVIRRYERAKQRRGALDFEDLIVRTAELLTRSGASAWIHYKLDRGLDHVLVDEAQDTSPRQWQVIAELVSEFFSGEGAGPRRRTLFAVGDEKQSIYSFQGAVPAFFSRQREEFSRRARDARRPFESLELNLSFRSTADVLAAVDRVFAAPHAHKGLTGTPQATTHQAARRNEGGRVTVWPPIIAEKRDEPEEWHQPLDRLDTESPEVRLAARIAATIRQWLLAGERIDATGKPIRPGGILVLTRKRGAQTDAINRALKAAGLPVAGADRLALGSHIAVLDLLAAADFVLQPDDDLTLAALLKSPLLGVSEDQLFALAHDRRGTLYRAVQQSEEPGVRAVAERLADWRARADRMRPFDFFAKILGPDGGRKAFLARLGPEADDVLQEFLAQALAHEQAEVPTLQGFTAWMREAATEIKRDADLARDEIRVMTVHGAKGLEADVVFLVDTGSKPVHPSHDPKIVALAGGEGAPAAPLVWIAPGAPRPGAVEQALEDIREKAREEYRRLLYVALTRARDRLIICGTAKAGGGTEALWQDLVQQALEDEARPVEIDLGADHFAALEWRSDWTSVPAPPVEATAAAVSVAPVPEWTRHAPPASPQRLRLAPSSAAGFGEAEPEERPANAAIPREIRRKAIERGSAVHRLLQALPEHRPAERAEVAAAYLAAVTDWDEAERSALIRALVAILDDSIFAPVFAAGSRAEVPIAGVIDTAAGPAEISGRIDRLSVLADRVLIVDFKTGRAPKAGVEGLAPTHLRQMALYRALLQRLYPGRSVEAALLFTDAAELVNIAPAALDACMSRITGA</sequence>
<evidence type="ECO:0000256" key="11">
    <source>
        <dbReference type="ARBA" id="ARBA00034617"/>
    </source>
</evidence>
<dbReference type="GO" id="GO:0000725">
    <property type="term" value="P:recombinational repair"/>
    <property type="evidence" value="ECO:0007669"/>
    <property type="project" value="TreeGrafter"/>
</dbReference>
<dbReference type="PROSITE" id="PS51217">
    <property type="entry name" value="UVRD_HELICASE_CTER"/>
    <property type="match status" value="1"/>
</dbReference>
<evidence type="ECO:0000256" key="5">
    <source>
        <dbReference type="ARBA" id="ARBA00022806"/>
    </source>
</evidence>
<dbReference type="InterPro" id="IPR014017">
    <property type="entry name" value="DNA_helicase_UvrD-like_C"/>
</dbReference>
<dbReference type="GO" id="GO:0033202">
    <property type="term" value="C:DNA helicase complex"/>
    <property type="evidence" value="ECO:0007669"/>
    <property type="project" value="TreeGrafter"/>
</dbReference>
<dbReference type="GO" id="GO:0043138">
    <property type="term" value="F:3'-5' DNA helicase activity"/>
    <property type="evidence" value="ECO:0007669"/>
    <property type="project" value="UniProtKB-EC"/>
</dbReference>
<dbReference type="InterPro" id="IPR014151">
    <property type="entry name" value="DNA_helicase_AddA"/>
</dbReference>
<evidence type="ECO:0000256" key="6">
    <source>
        <dbReference type="ARBA" id="ARBA00022839"/>
    </source>
</evidence>
<evidence type="ECO:0000256" key="13">
    <source>
        <dbReference type="ARBA" id="ARBA00034923"/>
    </source>
</evidence>
<evidence type="ECO:0000256" key="14">
    <source>
        <dbReference type="ARBA" id="ARBA00048988"/>
    </source>
</evidence>
<organism evidence="19 20">
    <name type="scientific">Kaistia hirudinis</name>
    <dbReference type="NCBI Taxonomy" id="1293440"/>
    <lineage>
        <taxon>Bacteria</taxon>
        <taxon>Pseudomonadati</taxon>
        <taxon>Pseudomonadota</taxon>
        <taxon>Alphaproteobacteria</taxon>
        <taxon>Hyphomicrobiales</taxon>
        <taxon>Kaistiaceae</taxon>
        <taxon>Kaistia</taxon>
    </lineage>
</organism>
<evidence type="ECO:0000259" key="18">
    <source>
        <dbReference type="PROSITE" id="PS51217"/>
    </source>
</evidence>
<evidence type="ECO:0000259" key="17">
    <source>
        <dbReference type="PROSITE" id="PS51198"/>
    </source>
</evidence>
<evidence type="ECO:0000313" key="20">
    <source>
        <dbReference type="Proteomes" id="UP000553963"/>
    </source>
</evidence>
<evidence type="ECO:0000256" key="9">
    <source>
        <dbReference type="ARBA" id="ARBA00023204"/>
    </source>
</evidence>
<feature type="domain" description="UvrD-like helicase ATP-binding" evidence="17">
    <location>
        <begin position="5"/>
        <end position="490"/>
    </location>
</feature>
<dbReference type="PANTHER" id="PTHR11070:SF2">
    <property type="entry name" value="ATP-DEPENDENT DNA HELICASE SRS2"/>
    <property type="match status" value="1"/>
</dbReference>
<feature type="domain" description="UvrD-like helicase C-terminal" evidence="18">
    <location>
        <begin position="513"/>
        <end position="791"/>
    </location>
</feature>